<dbReference type="Proteomes" id="UP000291562">
    <property type="component" value="Chromosome"/>
</dbReference>
<feature type="transmembrane region" description="Helical" evidence="1">
    <location>
        <begin position="42"/>
        <end position="62"/>
    </location>
</feature>
<feature type="transmembrane region" description="Helical" evidence="1">
    <location>
        <begin position="74"/>
        <end position="100"/>
    </location>
</feature>
<feature type="transmembrane region" description="Helical" evidence="1">
    <location>
        <begin position="121"/>
        <end position="140"/>
    </location>
</feature>
<accession>A0A411HKV8</accession>
<feature type="transmembrane region" description="Helical" evidence="1">
    <location>
        <begin position="160"/>
        <end position="182"/>
    </location>
</feature>
<dbReference type="AlphaFoldDB" id="A0A411HKV8"/>
<evidence type="ECO:0000313" key="3">
    <source>
        <dbReference type="Proteomes" id="UP000291562"/>
    </source>
</evidence>
<reference evidence="2 3" key="1">
    <citation type="submission" date="2019-01" db="EMBL/GenBank/DDBJ databases">
        <title>Pseudolysobacter antarctica gen. nov., sp. nov., isolated from Fildes Peninsula, Antarctica.</title>
        <authorList>
            <person name="Wei Z."/>
            <person name="Peng F."/>
        </authorList>
    </citation>
    <scope>NUCLEOTIDE SEQUENCE [LARGE SCALE GENOMIC DNA]</scope>
    <source>
        <strain evidence="2 3">AQ6-296</strain>
    </source>
</reference>
<keyword evidence="1" id="KW-1133">Transmembrane helix</keyword>
<sequence length="217" mass="24586">MELDDMKTAWLTLDRRLETQAALSLQMYTKNKLDKARHRLRPLVWGQALQMIVGALIALWAAGFWSQHRDVPHLLIAGLIVHIYGIAMILFGAAMQAMIARIDYAAPVLLIQRQLAQLRKVYVRGGLLIGLPWWLIWMPFIEIFFKSKFDTDLFLNAPELLTIGTGIGIVGLLLTYGGYRWIATRPTIAKRVEHGAAGVSLNKAQSYLDQITQFEQE</sequence>
<evidence type="ECO:0000313" key="2">
    <source>
        <dbReference type="EMBL" id="QBB71128.1"/>
    </source>
</evidence>
<gene>
    <name evidence="2" type="ORF">ELE36_12625</name>
</gene>
<keyword evidence="1" id="KW-0472">Membrane</keyword>
<organism evidence="2 3">
    <name type="scientific">Pseudolysobacter antarcticus</name>
    <dbReference type="NCBI Taxonomy" id="2511995"/>
    <lineage>
        <taxon>Bacteria</taxon>
        <taxon>Pseudomonadati</taxon>
        <taxon>Pseudomonadota</taxon>
        <taxon>Gammaproteobacteria</taxon>
        <taxon>Lysobacterales</taxon>
        <taxon>Rhodanobacteraceae</taxon>
        <taxon>Pseudolysobacter</taxon>
    </lineage>
</organism>
<keyword evidence="3" id="KW-1185">Reference proteome</keyword>
<evidence type="ECO:0000256" key="1">
    <source>
        <dbReference type="SAM" id="Phobius"/>
    </source>
</evidence>
<proteinExistence type="predicted"/>
<keyword evidence="1" id="KW-0812">Transmembrane</keyword>
<dbReference type="RefSeq" id="WP_129833832.1">
    <property type="nucleotide sequence ID" value="NZ_CP035704.1"/>
</dbReference>
<dbReference type="KEGG" id="xbc:ELE36_12625"/>
<evidence type="ECO:0008006" key="4">
    <source>
        <dbReference type="Google" id="ProtNLM"/>
    </source>
</evidence>
<name>A0A411HKV8_9GAMM</name>
<dbReference type="EMBL" id="CP035704">
    <property type="protein sequence ID" value="QBB71128.1"/>
    <property type="molecule type" value="Genomic_DNA"/>
</dbReference>
<dbReference type="OrthoDB" id="5954304at2"/>
<protein>
    <recommendedName>
        <fullName evidence="4">Serine/threonine protein kinase</fullName>
    </recommendedName>
</protein>